<keyword evidence="7 9" id="KW-0274">FAD</keyword>
<evidence type="ECO:0000256" key="8">
    <source>
        <dbReference type="ARBA" id="ARBA00023002"/>
    </source>
</evidence>
<dbReference type="NCBIfam" id="NF003611">
    <property type="entry name" value="PRK05257.3-2"/>
    <property type="match status" value="1"/>
</dbReference>
<dbReference type="Gene3D" id="3.50.50.60">
    <property type="entry name" value="FAD/NAD(P)-binding domain"/>
    <property type="match status" value="1"/>
</dbReference>
<evidence type="ECO:0000313" key="11">
    <source>
        <dbReference type="Proteomes" id="UP000190675"/>
    </source>
</evidence>
<dbReference type="Proteomes" id="UP000190675">
    <property type="component" value="Chromosome I"/>
</dbReference>
<gene>
    <name evidence="9" type="primary">mqo</name>
    <name evidence="10" type="ORF">SAMN05444169_4066</name>
</gene>
<keyword evidence="8 9" id="KW-0560">Oxidoreductase</keyword>
<evidence type="ECO:0000256" key="5">
    <source>
        <dbReference type="ARBA" id="ARBA00022532"/>
    </source>
</evidence>
<evidence type="ECO:0000256" key="7">
    <source>
        <dbReference type="ARBA" id="ARBA00022827"/>
    </source>
</evidence>
<reference evidence="10 11" key="1">
    <citation type="submission" date="2016-11" db="EMBL/GenBank/DDBJ databases">
        <authorList>
            <person name="Jaros S."/>
            <person name="Januszkiewicz K."/>
            <person name="Wedrychowicz H."/>
        </authorList>
    </citation>
    <scope>NUCLEOTIDE SEQUENCE [LARGE SCALE GENOMIC DNA]</scope>
    <source>
        <strain evidence="10 11">GAS242</strain>
    </source>
</reference>
<name>A0A1M5MK52_9BRAD</name>
<dbReference type="EC" id="1.1.5.4" evidence="9"/>
<dbReference type="PANTHER" id="PTHR43104:SF2">
    <property type="entry name" value="L-2-HYDROXYGLUTARATE DEHYDROGENASE, MITOCHONDRIAL"/>
    <property type="match status" value="1"/>
</dbReference>
<comment type="catalytic activity">
    <reaction evidence="1 9">
        <text>(S)-malate + a quinone = a quinol + oxaloacetate</text>
        <dbReference type="Rhea" id="RHEA:46012"/>
        <dbReference type="ChEBI" id="CHEBI:15589"/>
        <dbReference type="ChEBI" id="CHEBI:16452"/>
        <dbReference type="ChEBI" id="CHEBI:24646"/>
        <dbReference type="ChEBI" id="CHEBI:132124"/>
        <dbReference type="EC" id="1.1.5.4"/>
    </reaction>
</comment>
<dbReference type="RefSeq" id="WP_079567486.1">
    <property type="nucleotide sequence ID" value="NZ_LT670818.1"/>
</dbReference>
<dbReference type="NCBIfam" id="NF009875">
    <property type="entry name" value="PRK13339.1"/>
    <property type="match status" value="1"/>
</dbReference>
<comment type="pathway">
    <text evidence="3 9">Carbohydrate metabolism; tricarboxylic acid cycle; oxaloacetate from (S)-malate (quinone route): step 1/1.</text>
</comment>
<comment type="cofactor">
    <cofactor evidence="2 9">
        <name>FAD</name>
        <dbReference type="ChEBI" id="CHEBI:57692"/>
    </cofactor>
</comment>
<dbReference type="UniPathway" id="UPA00223">
    <property type="reaction ID" value="UER01008"/>
</dbReference>
<dbReference type="PANTHER" id="PTHR43104">
    <property type="entry name" value="L-2-HYDROXYGLUTARATE DEHYDROGENASE, MITOCHONDRIAL"/>
    <property type="match status" value="1"/>
</dbReference>
<accession>A0A1M5MK52</accession>
<comment type="similarity">
    <text evidence="4 9">Belongs to the MQO family.</text>
</comment>
<proteinExistence type="inferred from homology"/>
<keyword evidence="6 9" id="KW-0285">Flavoprotein</keyword>
<dbReference type="Pfam" id="PF06039">
    <property type="entry name" value="Mqo"/>
    <property type="match status" value="1"/>
</dbReference>
<evidence type="ECO:0000256" key="4">
    <source>
        <dbReference type="ARBA" id="ARBA00006389"/>
    </source>
</evidence>
<dbReference type="NCBIfam" id="NF003603">
    <property type="entry name" value="PRK05257.1-1"/>
    <property type="match status" value="1"/>
</dbReference>
<dbReference type="NCBIfam" id="NF003608">
    <property type="entry name" value="PRK05257.2-4"/>
    <property type="match status" value="1"/>
</dbReference>
<dbReference type="NCBIfam" id="NF003606">
    <property type="entry name" value="PRK05257.2-1"/>
    <property type="match status" value="1"/>
</dbReference>
<dbReference type="InterPro" id="IPR036188">
    <property type="entry name" value="FAD/NAD-bd_sf"/>
</dbReference>
<dbReference type="NCBIfam" id="TIGR01320">
    <property type="entry name" value="mal_quin_oxido"/>
    <property type="match status" value="1"/>
</dbReference>
<dbReference type="InterPro" id="IPR006231">
    <property type="entry name" value="MQO"/>
</dbReference>
<organism evidence="10 11">
    <name type="scientific">Bradyrhizobium erythrophlei</name>
    <dbReference type="NCBI Taxonomy" id="1437360"/>
    <lineage>
        <taxon>Bacteria</taxon>
        <taxon>Pseudomonadati</taxon>
        <taxon>Pseudomonadota</taxon>
        <taxon>Alphaproteobacteria</taxon>
        <taxon>Hyphomicrobiales</taxon>
        <taxon>Nitrobacteraceae</taxon>
        <taxon>Bradyrhizobium</taxon>
    </lineage>
</organism>
<evidence type="ECO:0000313" key="10">
    <source>
        <dbReference type="EMBL" id="SHG77482.1"/>
    </source>
</evidence>
<dbReference type="GO" id="GO:0008924">
    <property type="term" value="F:L-malate dehydrogenase (quinone) activity"/>
    <property type="evidence" value="ECO:0007669"/>
    <property type="project" value="UniProtKB-UniRule"/>
</dbReference>
<sequence length="524" mass="57305">MPIFSNSDSPDVVLIGAGIMSATLGTFLKELEPSLTVVMFETLGDCAQESSEGWNNAGTGHAANCELNYTPQRKDGSVDISKALEVNTEFDLSRQLWSFLVKKGAIPNPRAFIHPCPHMSFVWGASNVAFLRERFKEMSANHCYHGMEYSEERTKIAEWAPLIMDGRGDEEPFAATRMITGTDVDYGALTHLLVKHLSDQSGFHLHYNREVVGLDREDNGRWRVSVKDTNDGGLATVSAKFVFIGAGGGSLPLLQKSKIPEGKGYGGFPVSGIWLRCDVEDVSRCHHAKVYGKAASSSPPMSVPHLDTRVIGGKHSLLFGPYAGFSTRFLKRGALTDLFTSLTFDNIIPLLDVARDNIDLTEYLIGQVLQSSSHQFATLKQFFPRAAKKDWKEAVAGVRVQTIKPHESKGWLNHEVGDLEFGTELVAAEDKSIVVLLGASPGASTAASISIDVLKKCFGNELTEGAWLPRLKAIIPTYGIDLKTDADACRRVRAETALVLKINDISAAPDPQRPPAREKDPAHR</sequence>
<evidence type="ECO:0000256" key="2">
    <source>
        <dbReference type="ARBA" id="ARBA00001974"/>
    </source>
</evidence>
<evidence type="ECO:0000256" key="3">
    <source>
        <dbReference type="ARBA" id="ARBA00005012"/>
    </source>
</evidence>
<evidence type="ECO:0000256" key="1">
    <source>
        <dbReference type="ARBA" id="ARBA00001139"/>
    </source>
</evidence>
<dbReference type="NCBIfam" id="NF003605">
    <property type="entry name" value="PRK05257.1-4"/>
    <property type="match status" value="1"/>
</dbReference>
<evidence type="ECO:0000256" key="6">
    <source>
        <dbReference type="ARBA" id="ARBA00022630"/>
    </source>
</evidence>
<dbReference type="SUPFAM" id="SSF51905">
    <property type="entry name" value="FAD/NAD(P)-binding domain"/>
    <property type="match status" value="1"/>
</dbReference>
<dbReference type="GO" id="GO:0006099">
    <property type="term" value="P:tricarboxylic acid cycle"/>
    <property type="evidence" value="ECO:0007669"/>
    <property type="project" value="UniProtKB-UniRule"/>
</dbReference>
<evidence type="ECO:0000256" key="9">
    <source>
        <dbReference type="HAMAP-Rule" id="MF_00212"/>
    </source>
</evidence>
<dbReference type="Gene3D" id="3.30.9.10">
    <property type="entry name" value="D-Amino Acid Oxidase, subunit A, domain 2"/>
    <property type="match status" value="1"/>
</dbReference>
<keyword evidence="5 9" id="KW-0816">Tricarboxylic acid cycle</keyword>
<dbReference type="AlphaFoldDB" id="A0A1M5MK52"/>
<dbReference type="EMBL" id="LT670818">
    <property type="protein sequence ID" value="SHG77482.1"/>
    <property type="molecule type" value="Genomic_DNA"/>
</dbReference>
<dbReference type="GO" id="GO:0047545">
    <property type="term" value="F:(S)-2-hydroxyglutarate dehydrogenase activity"/>
    <property type="evidence" value="ECO:0007669"/>
    <property type="project" value="TreeGrafter"/>
</dbReference>
<protein>
    <recommendedName>
        <fullName evidence="9">Probable malate:quinone oxidoreductase</fullName>
        <ecNumber evidence="9">1.1.5.4</ecNumber>
    </recommendedName>
    <alternativeName>
        <fullName evidence="9">MQO</fullName>
    </alternativeName>
    <alternativeName>
        <fullName evidence="9">Malate dehydrogenase [quinone]</fullName>
    </alternativeName>
</protein>
<dbReference type="OrthoDB" id="9763983at2"/>
<dbReference type="HAMAP" id="MF_00212">
    <property type="entry name" value="MQO"/>
    <property type="match status" value="1"/>
</dbReference>